<evidence type="ECO:0000259" key="2">
    <source>
        <dbReference type="Pfam" id="PF08588"/>
    </source>
</evidence>
<evidence type="ECO:0000256" key="1">
    <source>
        <dbReference type="SAM" id="MobiDB-lite"/>
    </source>
</evidence>
<gene>
    <name evidence="3" type="ORF">RFI_07616</name>
</gene>
<dbReference type="EMBL" id="ASPP01006021">
    <property type="protein sequence ID" value="ETO29506.1"/>
    <property type="molecule type" value="Genomic_DNA"/>
</dbReference>
<feature type="compositionally biased region" description="Basic and acidic residues" evidence="1">
    <location>
        <begin position="85"/>
        <end position="106"/>
    </location>
</feature>
<protein>
    <recommendedName>
        <fullName evidence="2">Domain of unknown function at the cortex 1 domain-containing protein</fullName>
    </recommendedName>
</protein>
<reference evidence="3 4" key="1">
    <citation type="journal article" date="2013" name="Curr. Biol.">
        <title>The Genome of the Foraminiferan Reticulomyxa filosa.</title>
        <authorList>
            <person name="Glockner G."/>
            <person name="Hulsmann N."/>
            <person name="Schleicher M."/>
            <person name="Noegel A.A."/>
            <person name="Eichinger L."/>
            <person name="Gallinger C."/>
            <person name="Pawlowski J."/>
            <person name="Sierra R."/>
            <person name="Euteneuer U."/>
            <person name="Pillet L."/>
            <person name="Moustafa A."/>
            <person name="Platzer M."/>
            <person name="Groth M."/>
            <person name="Szafranski K."/>
            <person name="Schliwa M."/>
        </authorList>
    </citation>
    <scope>NUCLEOTIDE SEQUENCE [LARGE SCALE GENOMIC DNA]</scope>
</reference>
<proteinExistence type="predicted"/>
<feature type="compositionally biased region" description="Polar residues" evidence="1">
    <location>
        <begin position="120"/>
        <end position="137"/>
    </location>
</feature>
<keyword evidence="4" id="KW-1185">Reference proteome</keyword>
<feature type="region of interest" description="Disordered" evidence="1">
    <location>
        <begin position="120"/>
        <end position="144"/>
    </location>
</feature>
<accession>X6NU32</accession>
<sequence length="290" mass="33794">MNDAFKKKKDERFVNMSVSQRKAIMSNNNELCKYWYEPDYVWTMSFYSHMIIPKEYAIQMLGMQFGLHKYMPSPLQIMALIHDDDKGENENESESDKEIKEEKNKVDTTQLIAQMDGSLQTVSSDSNENNQLTSNIIPENKDSADDDFEIIGNNHISENKSDKELLAIDNLRETSNSSLLQAQPRQKHPMLDSEYLWNFQLWHLNLVKEATNYDIFQKLLLLLFFFDRKIVNKNSKHVSHAIYSKKKFYASANKEEKFSLISPKPNCTTKFLSELIAKLICLCLSSIFNM</sequence>
<name>X6NU32_RETFI</name>
<dbReference type="AlphaFoldDB" id="X6NU32"/>
<feature type="region of interest" description="Disordered" evidence="1">
    <location>
        <begin position="85"/>
        <end position="107"/>
    </location>
</feature>
<evidence type="ECO:0000313" key="3">
    <source>
        <dbReference type="EMBL" id="ETO29506.1"/>
    </source>
</evidence>
<organism evidence="3 4">
    <name type="scientific">Reticulomyxa filosa</name>
    <dbReference type="NCBI Taxonomy" id="46433"/>
    <lineage>
        <taxon>Eukaryota</taxon>
        <taxon>Sar</taxon>
        <taxon>Rhizaria</taxon>
        <taxon>Retaria</taxon>
        <taxon>Foraminifera</taxon>
        <taxon>Monothalamids</taxon>
        <taxon>Reticulomyxidae</taxon>
        <taxon>Reticulomyxa</taxon>
    </lineage>
</organism>
<comment type="caution">
    <text evidence="3">The sequence shown here is derived from an EMBL/GenBank/DDBJ whole genome shotgun (WGS) entry which is preliminary data.</text>
</comment>
<evidence type="ECO:0000313" key="4">
    <source>
        <dbReference type="Proteomes" id="UP000023152"/>
    </source>
</evidence>
<dbReference type="InterPro" id="IPR013897">
    <property type="entry name" value="Duc1"/>
</dbReference>
<dbReference type="Proteomes" id="UP000023152">
    <property type="component" value="Unassembled WGS sequence"/>
</dbReference>
<feature type="domain" description="Domain of unknown function at the cortex 1" evidence="2">
    <location>
        <begin position="11"/>
        <end position="85"/>
    </location>
</feature>
<dbReference type="Pfam" id="PF08588">
    <property type="entry name" value="Duc1"/>
    <property type="match status" value="1"/>
</dbReference>